<gene>
    <name evidence="1" type="ORF">BQ8482_430008</name>
</gene>
<reference evidence="2" key="1">
    <citation type="submission" date="2016-12" db="EMBL/GenBank/DDBJ databases">
        <authorList>
            <person name="Brunel B."/>
        </authorList>
    </citation>
    <scope>NUCLEOTIDE SEQUENCE [LARGE SCALE GENOMIC DNA]</scope>
</reference>
<sequence length="65" mass="6968">MDAGLLRIKDCEGRFLAWPGRPAAVRNGLETMLKDMKDGKAPPGDPTHTGLDICTPETADTCIAK</sequence>
<keyword evidence="2" id="KW-1185">Reference proteome</keyword>
<dbReference type="AlphaFoldDB" id="A0A2P9ATH3"/>
<proteinExistence type="predicted"/>
<name>A0A2P9ATH3_9HYPH</name>
<evidence type="ECO:0000313" key="1">
    <source>
        <dbReference type="EMBL" id="SJM34417.1"/>
    </source>
</evidence>
<organism evidence="1 2">
    <name type="scientific">Mesorhizobium delmotii</name>
    <dbReference type="NCBI Taxonomy" id="1631247"/>
    <lineage>
        <taxon>Bacteria</taxon>
        <taxon>Pseudomonadati</taxon>
        <taxon>Pseudomonadota</taxon>
        <taxon>Alphaproteobacteria</taxon>
        <taxon>Hyphomicrobiales</taxon>
        <taxon>Phyllobacteriaceae</taxon>
        <taxon>Mesorhizobium</taxon>
    </lineage>
</organism>
<accession>A0A2P9ATH3</accession>
<protein>
    <submittedName>
        <fullName evidence="1">Uncharacterized protein</fullName>
    </submittedName>
</protein>
<evidence type="ECO:0000313" key="2">
    <source>
        <dbReference type="Proteomes" id="UP000245698"/>
    </source>
</evidence>
<dbReference type="EMBL" id="FUIG01000052">
    <property type="protein sequence ID" value="SJM34417.1"/>
    <property type="molecule type" value="Genomic_DNA"/>
</dbReference>
<dbReference type="Proteomes" id="UP000245698">
    <property type="component" value="Unassembled WGS sequence"/>
</dbReference>